<dbReference type="FunFam" id="3.40.50.1360:FF:000003">
    <property type="entry name" value="Glucosamine-6-phosphate deaminase"/>
    <property type="match status" value="1"/>
</dbReference>
<comment type="catalytic activity">
    <reaction evidence="1 4">
        <text>alpha-D-glucosamine 6-phosphate + H2O = beta-D-fructose 6-phosphate + NH4(+)</text>
        <dbReference type="Rhea" id="RHEA:12172"/>
        <dbReference type="ChEBI" id="CHEBI:15377"/>
        <dbReference type="ChEBI" id="CHEBI:28938"/>
        <dbReference type="ChEBI" id="CHEBI:57634"/>
        <dbReference type="ChEBI" id="CHEBI:75989"/>
        <dbReference type="EC" id="3.5.99.6"/>
    </reaction>
</comment>
<dbReference type="GO" id="GO:0019262">
    <property type="term" value="P:N-acetylneuraminate catabolic process"/>
    <property type="evidence" value="ECO:0007669"/>
    <property type="project" value="UniProtKB-UniRule"/>
</dbReference>
<name>A0A419SMA4_9BACL</name>
<dbReference type="OrthoDB" id="9791139at2"/>
<dbReference type="InterPro" id="IPR004547">
    <property type="entry name" value="Glucosamine6P_isomerase"/>
</dbReference>
<dbReference type="EMBL" id="MCHY01000007">
    <property type="protein sequence ID" value="RKD25145.1"/>
    <property type="molecule type" value="Genomic_DNA"/>
</dbReference>
<sequence length="241" mass="27023">MRIIRVKDDQEMSQKAAEMVIAKMRKNPSLTLGLATGETPIGTYRLMIEDHQRNGASYQQATTFNLDEYVGLPGENDQSYRYFMNKYLLDHIDIKKERTHIPDGNAADVQQECVTYERLIAEHGGIDLQIVGIGRNGHIGFNEPGTPFDTKTHIIELTPSTREANAKFFGRIEDVPTHAITMGIATIYASKEIIMLITGESKREALNNLIHRDINEAFPASALKRHPNFIIIADEAALGEN</sequence>
<dbReference type="Proteomes" id="UP000284219">
    <property type="component" value="Unassembled WGS sequence"/>
</dbReference>
<keyword evidence="7" id="KW-1185">Reference proteome</keyword>
<dbReference type="RefSeq" id="WP_120188968.1">
    <property type="nucleotide sequence ID" value="NZ_MCHY01000007.1"/>
</dbReference>
<keyword evidence="3 4" id="KW-0119">Carbohydrate metabolism</keyword>
<evidence type="ECO:0000256" key="1">
    <source>
        <dbReference type="ARBA" id="ARBA00000644"/>
    </source>
</evidence>
<feature type="active site" description="Proton acceptor; for ring-opening step" evidence="4">
    <location>
        <position position="138"/>
    </location>
</feature>
<feature type="active site" description="Proton acceptor; for enolization step" evidence="4">
    <location>
        <position position="67"/>
    </location>
</feature>
<dbReference type="GO" id="GO:0005975">
    <property type="term" value="P:carbohydrate metabolic process"/>
    <property type="evidence" value="ECO:0007669"/>
    <property type="project" value="InterPro"/>
</dbReference>
<proteinExistence type="inferred from homology"/>
<feature type="active site" description="For ring-opening step" evidence="4">
    <location>
        <position position="143"/>
    </location>
</feature>
<comment type="function">
    <text evidence="4">Catalyzes the reversible isomerization-deamination of glucosamine 6-phosphate (GlcN6P) to form fructose 6-phosphate (Fru6P) and ammonium ion.</text>
</comment>
<dbReference type="Pfam" id="PF01182">
    <property type="entry name" value="Glucosamine_iso"/>
    <property type="match status" value="1"/>
</dbReference>
<evidence type="ECO:0000313" key="7">
    <source>
        <dbReference type="Proteomes" id="UP000284219"/>
    </source>
</evidence>
<evidence type="ECO:0000259" key="5">
    <source>
        <dbReference type="Pfam" id="PF01182"/>
    </source>
</evidence>
<dbReference type="Gene3D" id="3.40.50.1360">
    <property type="match status" value="1"/>
</dbReference>
<dbReference type="PROSITE" id="PS01161">
    <property type="entry name" value="GLC_GALNAC_ISOMERASE"/>
    <property type="match status" value="1"/>
</dbReference>
<gene>
    <name evidence="4" type="primary">nagB</name>
    <name evidence="6" type="ORF">BEP19_03870</name>
</gene>
<dbReference type="CDD" id="cd01399">
    <property type="entry name" value="GlcN6P_deaminase"/>
    <property type="match status" value="1"/>
</dbReference>
<dbReference type="UniPathway" id="UPA00629">
    <property type="reaction ID" value="UER00684"/>
</dbReference>
<keyword evidence="2 4" id="KW-0378">Hydrolase</keyword>
<comment type="caution">
    <text evidence="4">Lacks conserved residue(s) required for the propagation of feature annotation.</text>
</comment>
<evidence type="ECO:0000313" key="6">
    <source>
        <dbReference type="EMBL" id="RKD25145.1"/>
    </source>
</evidence>
<dbReference type="GO" id="GO:0006043">
    <property type="term" value="P:glucosamine catabolic process"/>
    <property type="evidence" value="ECO:0007669"/>
    <property type="project" value="TreeGrafter"/>
</dbReference>
<dbReference type="NCBIfam" id="TIGR00502">
    <property type="entry name" value="nagB"/>
    <property type="match status" value="1"/>
</dbReference>
<dbReference type="PANTHER" id="PTHR11280:SF5">
    <property type="entry name" value="GLUCOSAMINE-6-PHOSPHATE ISOMERASE"/>
    <property type="match status" value="1"/>
</dbReference>
<dbReference type="SUPFAM" id="SSF100950">
    <property type="entry name" value="NagB/RpiA/CoA transferase-like"/>
    <property type="match status" value="1"/>
</dbReference>
<dbReference type="InterPro" id="IPR018321">
    <property type="entry name" value="Glucosamine6P_isomerase_CS"/>
</dbReference>
<feature type="active site" description="For ring-opening step" evidence="4">
    <location>
        <position position="136"/>
    </location>
</feature>
<comment type="pathway">
    <text evidence="4">Amino-sugar metabolism; N-acetylneuraminate degradation; D-fructose 6-phosphate from N-acetylneuraminate: step 5/5.</text>
</comment>
<dbReference type="InterPro" id="IPR037171">
    <property type="entry name" value="NagB/RpiA_transferase-like"/>
</dbReference>
<dbReference type="PANTHER" id="PTHR11280">
    <property type="entry name" value="GLUCOSAMINE-6-PHOSPHATE ISOMERASE"/>
    <property type="match status" value="1"/>
</dbReference>
<dbReference type="InterPro" id="IPR006148">
    <property type="entry name" value="Glc/Gal-6P_isomerase"/>
</dbReference>
<dbReference type="HAMAP" id="MF_01241">
    <property type="entry name" value="GlcN6P_deamin"/>
    <property type="match status" value="1"/>
</dbReference>
<organism evidence="6 7">
    <name type="scientific">Ammoniphilus oxalaticus</name>
    <dbReference type="NCBI Taxonomy" id="66863"/>
    <lineage>
        <taxon>Bacteria</taxon>
        <taxon>Bacillati</taxon>
        <taxon>Bacillota</taxon>
        <taxon>Bacilli</taxon>
        <taxon>Bacillales</taxon>
        <taxon>Paenibacillaceae</taxon>
        <taxon>Aneurinibacillus group</taxon>
        <taxon>Ammoniphilus</taxon>
    </lineage>
</organism>
<dbReference type="AlphaFoldDB" id="A0A419SMA4"/>
<evidence type="ECO:0000256" key="2">
    <source>
        <dbReference type="ARBA" id="ARBA00022801"/>
    </source>
</evidence>
<dbReference type="GO" id="GO:0006046">
    <property type="term" value="P:N-acetylglucosamine catabolic process"/>
    <property type="evidence" value="ECO:0007669"/>
    <property type="project" value="UniProtKB-UniRule"/>
</dbReference>
<dbReference type="GO" id="GO:0004342">
    <property type="term" value="F:glucosamine-6-phosphate deaminase activity"/>
    <property type="evidence" value="ECO:0007669"/>
    <property type="project" value="UniProtKB-UniRule"/>
</dbReference>
<dbReference type="GO" id="GO:0005737">
    <property type="term" value="C:cytoplasm"/>
    <property type="evidence" value="ECO:0007669"/>
    <property type="project" value="TreeGrafter"/>
</dbReference>
<accession>A0A419SMA4</accession>
<comment type="similarity">
    <text evidence="4">Belongs to the glucosamine/galactosamine-6-phosphate isomerase family. NagB subfamily.</text>
</comment>
<dbReference type="EC" id="3.5.99.6" evidence="4"/>
<reference evidence="6 7" key="1">
    <citation type="submission" date="2016-08" db="EMBL/GenBank/DDBJ databases">
        <title>Novel Firmicute Genomes.</title>
        <authorList>
            <person name="Poppleton D.I."/>
            <person name="Gribaldo S."/>
        </authorList>
    </citation>
    <scope>NUCLEOTIDE SEQUENCE [LARGE SCALE GENOMIC DNA]</scope>
    <source>
        <strain evidence="6 7">RAOx-1</strain>
    </source>
</reference>
<feature type="domain" description="Glucosamine/galactosamine-6-phosphate isomerase" evidence="5">
    <location>
        <begin position="10"/>
        <end position="225"/>
    </location>
</feature>
<protein>
    <recommendedName>
        <fullName evidence="4">Glucosamine-6-phosphate deaminase</fullName>
        <ecNumber evidence="4">3.5.99.6</ecNumber>
    </recommendedName>
    <alternativeName>
        <fullName evidence="4">GlcN6P deaminase</fullName>
        <shortName evidence="4">GNPDA</shortName>
    </alternativeName>
    <alternativeName>
        <fullName evidence="4">Glucosamine-6-phosphate isomerase</fullName>
    </alternativeName>
</protein>
<evidence type="ECO:0000256" key="3">
    <source>
        <dbReference type="ARBA" id="ARBA00023277"/>
    </source>
</evidence>
<comment type="caution">
    <text evidence="6">The sequence shown here is derived from an EMBL/GenBank/DDBJ whole genome shotgun (WGS) entry which is preliminary data.</text>
</comment>
<evidence type="ECO:0000256" key="4">
    <source>
        <dbReference type="HAMAP-Rule" id="MF_01241"/>
    </source>
</evidence>
<dbReference type="GO" id="GO:0042802">
    <property type="term" value="F:identical protein binding"/>
    <property type="evidence" value="ECO:0007669"/>
    <property type="project" value="TreeGrafter"/>
</dbReference>